<name>A0A0G4E932_VITBC</name>
<dbReference type="GO" id="GO:0016491">
    <property type="term" value="F:oxidoreductase activity"/>
    <property type="evidence" value="ECO:0007669"/>
    <property type="project" value="InterPro"/>
</dbReference>
<dbReference type="Pfam" id="PF01593">
    <property type="entry name" value="Amino_oxidase"/>
    <property type="match status" value="2"/>
</dbReference>
<dbReference type="PANTHER" id="PTHR10742">
    <property type="entry name" value="FLAVIN MONOAMINE OXIDASE"/>
    <property type="match status" value="1"/>
</dbReference>
<feature type="compositionally biased region" description="Basic and acidic residues" evidence="1">
    <location>
        <begin position="451"/>
        <end position="461"/>
    </location>
</feature>
<dbReference type="InParanoid" id="A0A0G4E932"/>
<feature type="domain" description="Amine oxidase" evidence="2">
    <location>
        <begin position="1144"/>
        <end position="1303"/>
    </location>
</feature>
<dbReference type="InterPro" id="IPR036188">
    <property type="entry name" value="FAD/NAD-bd_sf"/>
</dbReference>
<dbReference type="EMBL" id="CDMY01000013">
    <property type="protein sequence ID" value="CEL91715.1"/>
    <property type="molecule type" value="Genomic_DNA"/>
</dbReference>
<feature type="domain" description="Amine oxidase" evidence="2">
    <location>
        <begin position="1424"/>
        <end position="1495"/>
    </location>
</feature>
<evidence type="ECO:0000259" key="2">
    <source>
        <dbReference type="Pfam" id="PF01593"/>
    </source>
</evidence>
<protein>
    <recommendedName>
        <fullName evidence="2">Amine oxidase domain-containing protein</fullName>
    </recommendedName>
</protein>
<dbReference type="Gene3D" id="3.90.660.10">
    <property type="match status" value="1"/>
</dbReference>
<evidence type="ECO:0000313" key="4">
    <source>
        <dbReference type="Proteomes" id="UP000041254"/>
    </source>
</evidence>
<sequence length="1525" mass="169175">MVGGLPSRPMPFWDAGAVARGMAPRPPAPKRGGRGGRGRGGRAASAAGASSKKRARNGSGRGGRVLEDLATVGGRMEDEESEDQDDNEGIEEGMGSLPAKRMRLKPITGQRYGWSDEDEHMEEIPSESGSDPALARQRRNGNGSKRGGSRGGLSSAPPSAKRKSAAGKKGAGGFGRTVSNEGSEDLASPTSPVEDFSDAVPEIDLHPSAWDEAAEKLPELPKVKWHPWRMVWCAYRYAGRPRHAREFHARRFGFLKARELAIEASQSKSKDLGTQPSQHTPSTWIDISLTNLPLLIFSCWVGVVCVAARANDPTLVIKYMDIHPDAWDLVAQSGALKVVGIRWNVRDTSWVAVIDSVYWKKAFIDCEYPPPIDPDTSRQLSRMKGFAARKYGYLRARQFAIDHLKNVRQVVEDRLNAIRTGAINPLDIPVPTWCHEKAGGAAKRAPASRKKAAEGKSEPKKTKSKAKKAAAPPGLGGGDTPFADAGINPIFTDLFRAPSSPDDNMPLSEALPARAKAGKKGVADVEMAAVGEERPRVRSKQLHIDLPSPPLPFPPRERSSQSVPTRVARSLTAAHYGNFCPQEIGKCYTEDPPADRWDELGGSLPVLPSVEYGGKFTVKYEGKCWEVRTNYKVSGLSARKYGFWYGREKAVEEAMGMHREKGNRADAIPHDDELLRRSWESVVGPSAAYHYAQRITFDPTSNMYVPRFHLNGKERLLGEYPSFDKAAMRWDEEAIRWLGHQGARRFIKYLKGGGPHVPKPSLPMSEGLLGGEVWDSYMDRDTNAFDVIVIGAGIAGLLCAKRLVKKGFKVIILEARDRMGGRISHVRLEGGGKKGGAADDEERTVEVGADYIYEANRDNPLYTEALEHRMQFGFIAGNGYNEPTDYCRYYDTKYNVALPFSTNVKMSIIAEKVAAELHEWAEDLHRDDMLPTSTTDLSRCREDPPVWERREHDGLGKLVLVEGRHIDSPLHMYKQRMRETGAASIPLSGAYEDALMVVLERLGIDGLTDIQKAVLDKIRMRWWGTCATLDQQSLATEHASWFDPGLGDLMLESHERYRAIDDDYLPQQPLAPRSADDPYAAGLRDAVERRRQNLDRRMRDLDKITSSRQRIKGGLLTDDMPCRLAVSGLTPFIEQRFDTVKPYIHCNRTVSRVTLRTSGAASGGVHCEVTTREGFEYRSRGVVCTVPVGVLQGSQGAAVDFQPPLSQDKQRAIGHLGMGCHEKVVLRFACDKGGGAHHIFWPSTTSQINTTDPRFQFTNMHAYGKHGVLVAHLYPPYSTETLPTQPDEQVLTDILTCLYKMFKPRIHALLSLPAPPIPAILDPDRQRAEIEKRKKKTRNKNRSKTPDAAAVATANSNAAAQMEDDVLGAAADIGDIDWPGMRELPGEAEDNKWATWREWERNEDARGREEWAAVERMRRHWLVGYHITRWKQDPFAQGSYPYLREGSSFADVRALAEPEASFDGRLFFAGDATEPRGFQTATGAWRSAVRATDQVHCRWGAQVTARNRQQASQQLKSNGVLPMAD</sequence>
<feature type="compositionally biased region" description="Acidic residues" evidence="1">
    <location>
        <begin position="77"/>
        <end position="91"/>
    </location>
</feature>
<dbReference type="InterPro" id="IPR002937">
    <property type="entry name" value="Amino_oxidase"/>
</dbReference>
<dbReference type="PhylomeDB" id="A0A0G4E932"/>
<organism evidence="3 4">
    <name type="scientific">Vitrella brassicaformis (strain CCMP3155)</name>
    <dbReference type="NCBI Taxonomy" id="1169540"/>
    <lineage>
        <taxon>Eukaryota</taxon>
        <taxon>Sar</taxon>
        <taxon>Alveolata</taxon>
        <taxon>Colpodellida</taxon>
        <taxon>Vitrellaceae</taxon>
        <taxon>Vitrella</taxon>
    </lineage>
</organism>
<dbReference type="PANTHER" id="PTHR10742:SF415">
    <property type="entry name" value="CHROMOSOME UNDETERMINED SCAFFOLD_56, WHOLE GENOME SHOTGUN SEQUENCE"/>
    <property type="match status" value="1"/>
</dbReference>
<dbReference type="VEuPathDB" id="CryptoDB:Vbra_10867"/>
<dbReference type="SUPFAM" id="SSF51905">
    <property type="entry name" value="FAD/NAD(P)-binding domain"/>
    <property type="match status" value="1"/>
</dbReference>
<accession>A0A0G4E932</accession>
<dbReference type="InterPro" id="IPR050281">
    <property type="entry name" value="Flavin_monoamine_oxidase"/>
</dbReference>
<dbReference type="Gene3D" id="3.50.50.60">
    <property type="entry name" value="FAD/NAD(P)-binding domain"/>
    <property type="match status" value="2"/>
</dbReference>
<dbReference type="OrthoDB" id="5046242at2759"/>
<keyword evidence="4" id="KW-1185">Reference proteome</keyword>
<dbReference type="Pfam" id="PF13450">
    <property type="entry name" value="NAD_binding_8"/>
    <property type="match status" value="1"/>
</dbReference>
<feature type="region of interest" description="Disordered" evidence="1">
    <location>
        <begin position="1"/>
        <end position="197"/>
    </location>
</feature>
<dbReference type="SUPFAM" id="SSF54373">
    <property type="entry name" value="FAD-linked reductases, C-terminal domain"/>
    <property type="match status" value="1"/>
</dbReference>
<feature type="region of interest" description="Disordered" evidence="1">
    <location>
        <begin position="439"/>
        <end position="482"/>
    </location>
</feature>
<evidence type="ECO:0000313" key="3">
    <source>
        <dbReference type="EMBL" id="CEL91715.1"/>
    </source>
</evidence>
<dbReference type="STRING" id="1169540.A0A0G4E932"/>
<feature type="region of interest" description="Disordered" evidence="1">
    <location>
        <begin position="543"/>
        <end position="562"/>
    </location>
</feature>
<evidence type="ECO:0000256" key="1">
    <source>
        <dbReference type="SAM" id="MobiDB-lite"/>
    </source>
</evidence>
<feature type="compositionally biased region" description="Basic residues" evidence="1">
    <location>
        <begin position="31"/>
        <end position="40"/>
    </location>
</feature>
<dbReference type="Proteomes" id="UP000041254">
    <property type="component" value="Unassembled WGS sequence"/>
</dbReference>
<feature type="compositionally biased region" description="Acidic residues" evidence="1">
    <location>
        <begin position="115"/>
        <end position="125"/>
    </location>
</feature>
<reference evidence="3 4" key="1">
    <citation type="submission" date="2014-11" db="EMBL/GenBank/DDBJ databases">
        <authorList>
            <person name="Zhu J."/>
            <person name="Qi W."/>
            <person name="Song R."/>
        </authorList>
    </citation>
    <scope>NUCLEOTIDE SEQUENCE [LARGE SCALE GENOMIC DNA]</scope>
</reference>
<gene>
    <name evidence="3" type="ORF">Vbra_10867</name>
</gene>
<proteinExistence type="predicted"/>